<gene>
    <name evidence="3" type="ORF">AS033_00425</name>
    <name evidence="4" type="ORF">RSA11_01965</name>
    <name evidence="5" type="ORF">SZL87_06895</name>
</gene>
<reference evidence="4 7" key="2">
    <citation type="journal article" date="2016" name="Front. Microbiol.">
        <title>Genomic Resource of Rice Seed Associated Bacteria.</title>
        <authorList>
            <person name="Midha S."/>
            <person name="Bansal K."/>
            <person name="Sharma S."/>
            <person name="Kumar N."/>
            <person name="Patil P.P."/>
            <person name="Chaudhry V."/>
            <person name="Patil P.B."/>
        </authorList>
    </citation>
    <scope>NUCLEOTIDE SEQUENCE [LARGE SCALE GENOMIC DNA]</scope>
    <source>
        <strain evidence="4 7">RSA11</strain>
    </source>
</reference>
<dbReference type="EMBL" id="JBAWKY010000001">
    <property type="protein sequence ID" value="MEI4462159.1"/>
    <property type="molecule type" value="Genomic_DNA"/>
</dbReference>
<dbReference type="Pfam" id="PF20316">
    <property type="entry name" value="DUF6612"/>
    <property type="match status" value="1"/>
</dbReference>
<dbReference type="InterPro" id="IPR029046">
    <property type="entry name" value="LolA/LolB/LppX"/>
</dbReference>
<dbReference type="InterPro" id="IPR046720">
    <property type="entry name" value="DUF6612"/>
</dbReference>
<dbReference type="OrthoDB" id="1957331at2"/>
<comment type="caution">
    <text evidence="3">The sequence shown here is derived from an EMBL/GenBank/DDBJ whole genome shotgun (WGS) entry which is preliminary data.</text>
</comment>
<dbReference type="EMBL" id="LDQV01000008">
    <property type="protein sequence ID" value="KTR28206.1"/>
    <property type="molecule type" value="Genomic_DNA"/>
</dbReference>
<feature type="chain" id="PRO_5044547653" evidence="2">
    <location>
        <begin position="20"/>
        <end position="273"/>
    </location>
</feature>
<organism evidence="3 6">
    <name type="scientific">Exiguobacterium indicum</name>
    <dbReference type="NCBI Taxonomy" id="296995"/>
    <lineage>
        <taxon>Bacteria</taxon>
        <taxon>Bacillati</taxon>
        <taxon>Bacillota</taxon>
        <taxon>Bacilli</taxon>
        <taxon>Bacillales</taxon>
        <taxon>Bacillales Family XII. Incertae Sedis</taxon>
        <taxon>Exiguobacterium</taxon>
    </lineage>
</organism>
<dbReference type="AlphaFoldDB" id="A0A0V8GI71"/>
<dbReference type="EMBL" id="LNQL01000001">
    <property type="protein sequence ID" value="KSU49866.1"/>
    <property type="molecule type" value="Genomic_DNA"/>
</dbReference>
<keyword evidence="8" id="KW-1185">Reference proteome</keyword>
<dbReference type="RefSeq" id="WP_035395824.1">
    <property type="nucleotide sequence ID" value="NZ_FMYN01000001.1"/>
</dbReference>
<evidence type="ECO:0000313" key="7">
    <source>
        <dbReference type="Proteomes" id="UP000072605"/>
    </source>
</evidence>
<dbReference type="Proteomes" id="UP001387110">
    <property type="component" value="Unassembled WGS sequence"/>
</dbReference>
<sequence length="273" mass="30172">MKKARWVAAGIVAASIGLAGCQDGQTDTGSGSGSGSTKSGELSNTELLNKATAAQKDIKSFHMEGTVNSKAGEMTVDQKVSADIIQKPLTMHQTMTMKNPQDGKDMSIESYIVDDKMYISQNGQWLVQDVSELGDMVEAMESSASTDQNLKLLKKYKDNWTAKKEGDVYQIDVKLKGDDLKAFMKDSLEQTGQMAQMKDAMDSIDYKKMNYKMTYDAKTFYPKSLDMDMVFAIEKDTEFNMKNASTFSKFNEIDEIKLPAEAKDAQPLTGATQ</sequence>
<dbReference type="Gene3D" id="2.50.20.20">
    <property type="match status" value="1"/>
</dbReference>
<evidence type="ECO:0000256" key="2">
    <source>
        <dbReference type="SAM" id="SignalP"/>
    </source>
</evidence>
<name>A0A0V8GI71_9BACL</name>
<dbReference type="GeneID" id="90838472"/>
<dbReference type="SUPFAM" id="SSF89392">
    <property type="entry name" value="Prokaryotic lipoproteins and lipoprotein localization factors"/>
    <property type="match status" value="1"/>
</dbReference>
<dbReference type="Proteomes" id="UP000053797">
    <property type="component" value="Unassembled WGS sequence"/>
</dbReference>
<feature type="region of interest" description="Disordered" evidence="1">
    <location>
        <begin position="22"/>
        <end position="43"/>
    </location>
</feature>
<keyword evidence="2" id="KW-0732">Signal</keyword>
<proteinExistence type="predicted"/>
<evidence type="ECO:0000313" key="5">
    <source>
        <dbReference type="EMBL" id="MEI4462159.1"/>
    </source>
</evidence>
<reference evidence="5 8" key="3">
    <citation type="submission" date="2023-12" db="EMBL/GenBank/DDBJ databases">
        <authorList>
            <person name="Easwaran N."/>
            <person name="Lazarus H.P.S."/>
        </authorList>
    </citation>
    <scope>NUCLEOTIDE SEQUENCE [LARGE SCALE GENOMIC DNA]</scope>
    <source>
        <strain evidence="5 8">VIT-2023</strain>
    </source>
</reference>
<evidence type="ECO:0000256" key="1">
    <source>
        <dbReference type="SAM" id="MobiDB-lite"/>
    </source>
</evidence>
<evidence type="ECO:0000313" key="8">
    <source>
        <dbReference type="Proteomes" id="UP001387110"/>
    </source>
</evidence>
<accession>A0A0V8GI71</accession>
<reference evidence="3 6" key="1">
    <citation type="journal article" date="2015" name="Int. J. Syst. Evol. Microbiol.">
        <title>Exiguobacterium enclense sp. nov., isolated from sediment.</title>
        <authorList>
            <person name="Dastager S.G."/>
            <person name="Mawlankar R."/>
            <person name="Sonalkar V.V."/>
            <person name="Thorat M.N."/>
            <person name="Mual P."/>
            <person name="Verma A."/>
            <person name="Krishnamurthi S."/>
            <person name="Tang S.K."/>
            <person name="Li W.J."/>
        </authorList>
    </citation>
    <scope>NUCLEOTIDE SEQUENCE [LARGE SCALE GENOMIC DNA]</scope>
    <source>
        <strain evidence="3 6">NIO-1109</strain>
    </source>
</reference>
<evidence type="ECO:0000313" key="3">
    <source>
        <dbReference type="EMBL" id="KSU49866.1"/>
    </source>
</evidence>
<feature type="signal peptide" evidence="2">
    <location>
        <begin position="1"/>
        <end position="19"/>
    </location>
</feature>
<evidence type="ECO:0000313" key="6">
    <source>
        <dbReference type="Proteomes" id="UP000053797"/>
    </source>
</evidence>
<dbReference type="Proteomes" id="UP000072605">
    <property type="component" value="Unassembled WGS sequence"/>
</dbReference>
<dbReference type="PROSITE" id="PS51257">
    <property type="entry name" value="PROKAR_LIPOPROTEIN"/>
    <property type="match status" value="1"/>
</dbReference>
<protein>
    <submittedName>
        <fullName evidence="5">DUF6612 family protein</fullName>
    </submittedName>
</protein>
<evidence type="ECO:0000313" key="4">
    <source>
        <dbReference type="EMBL" id="KTR28206.1"/>
    </source>
</evidence>